<reference evidence="2 3" key="1">
    <citation type="submission" date="2020-08" db="EMBL/GenBank/DDBJ databases">
        <title>Functional genomics of gut bacteria from endangered species of beetles.</title>
        <authorList>
            <person name="Carlos-Shanley C."/>
        </authorList>
    </citation>
    <scope>NUCLEOTIDE SEQUENCE [LARGE SCALE GENOMIC DNA]</scope>
    <source>
        <strain evidence="2 3">S00239</strain>
    </source>
</reference>
<dbReference type="CDD" id="cd02619">
    <property type="entry name" value="Peptidase_C1"/>
    <property type="match status" value="1"/>
</dbReference>
<dbReference type="AlphaFoldDB" id="A0A840LA59"/>
<dbReference type="RefSeq" id="WP_184296303.1">
    <property type="nucleotide sequence ID" value="NZ_JACHLP010000001.1"/>
</dbReference>
<protein>
    <submittedName>
        <fullName evidence="2">C1A family cysteine protease</fullName>
    </submittedName>
</protein>
<accession>A0A840LA59</accession>
<keyword evidence="3" id="KW-1185">Reference proteome</keyword>
<keyword evidence="2" id="KW-0378">Hydrolase</keyword>
<dbReference type="Gene3D" id="3.90.70.10">
    <property type="entry name" value="Cysteine proteinases"/>
    <property type="match status" value="1"/>
</dbReference>
<gene>
    <name evidence="2" type="ORF">HNP55_000752</name>
</gene>
<dbReference type="GO" id="GO:0006508">
    <property type="term" value="P:proteolysis"/>
    <property type="evidence" value="ECO:0007669"/>
    <property type="project" value="UniProtKB-KW"/>
</dbReference>
<evidence type="ECO:0000313" key="3">
    <source>
        <dbReference type="Proteomes" id="UP000562027"/>
    </source>
</evidence>
<evidence type="ECO:0000313" key="2">
    <source>
        <dbReference type="EMBL" id="MBB4842257.1"/>
    </source>
</evidence>
<comment type="caution">
    <text evidence="2">The sequence shown here is derived from an EMBL/GenBank/DDBJ whole genome shotgun (WGS) entry which is preliminary data.</text>
</comment>
<dbReference type="SUPFAM" id="SSF54001">
    <property type="entry name" value="Cysteine proteinases"/>
    <property type="match status" value="1"/>
</dbReference>
<dbReference type="Pfam" id="PF00112">
    <property type="entry name" value="Peptidase_C1"/>
    <property type="match status" value="1"/>
</dbReference>
<dbReference type="EMBL" id="JACHLP010000001">
    <property type="protein sequence ID" value="MBB4842257.1"/>
    <property type="molecule type" value="Genomic_DNA"/>
</dbReference>
<name>A0A840LA59_9BURK</name>
<dbReference type="InterPro" id="IPR000668">
    <property type="entry name" value="Peptidase_C1A_C"/>
</dbReference>
<dbReference type="Proteomes" id="UP000562027">
    <property type="component" value="Unassembled WGS sequence"/>
</dbReference>
<sequence length="270" mass="29270">MSSVPTTRPESQRVCNLLPSRGTEKDWGMEQALAAGAITASKAALPASVDLRAPWWNIGDQEATGSCVGWASTDGVARYHFVKSDRLASSARLSPRYTWMASKETDSFTTRPETFIEGAGTSLKAAMDILRKFGAVPETLLPFHIASSMYSGSEATFYATAATRKIAAYFNLLKNTANWRSWLFNHGPIMLGLSVDATWDHATATQGLLDTFQPATVRGGHAVTAVGYRNDGRIIIRNSWGTGWGDKGFAYASEAYIAAAFFNESYGVTL</sequence>
<evidence type="ECO:0000259" key="1">
    <source>
        <dbReference type="SMART" id="SM00645"/>
    </source>
</evidence>
<dbReference type="GO" id="GO:0008234">
    <property type="term" value="F:cysteine-type peptidase activity"/>
    <property type="evidence" value="ECO:0007669"/>
    <property type="project" value="InterPro"/>
</dbReference>
<organism evidence="2 3">
    <name type="scientific">Roseateles oligotrophus</name>
    <dbReference type="NCBI Taxonomy" id="1769250"/>
    <lineage>
        <taxon>Bacteria</taxon>
        <taxon>Pseudomonadati</taxon>
        <taxon>Pseudomonadota</taxon>
        <taxon>Betaproteobacteria</taxon>
        <taxon>Burkholderiales</taxon>
        <taxon>Sphaerotilaceae</taxon>
        <taxon>Roseateles</taxon>
    </lineage>
</organism>
<dbReference type="InterPro" id="IPR038765">
    <property type="entry name" value="Papain-like_cys_pep_sf"/>
</dbReference>
<dbReference type="SMART" id="SM00645">
    <property type="entry name" value="Pept_C1"/>
    <property type="match status" value="1"/>
</dbReference>
<proteinExistence type="predicted"/>
<keyword evidence="2" id="KW-0645">Protease</keyword>
<feature type="domain" description="Peptidase C1A papain C-terminal" evidence="1">
    <location>
        <begin position="45"/>
        <end position="261"/>
    </location>
</feature>